<accession>A0A2Z6AUB3</accession>
<gene>
    <name evidence="1" type="ORF">DFE_0096</name>
</gene>
<evidence type="ECO:0000313" key="2">
    <source>
        <dbReference type="Proteomes" id="UP000269883"/>
    </source>
</evidence>
<reference evidence="1 2" key="1">
    <citation type="journal article" date="2018" name="Sci. Adv.">
        <title>Multi-heme cytochromes provide a pathway for survival in energy-limited environments.</title>
        <authorList>
            <person name="Deng X."/>
            <person name="Dohmae N."/>
            <person name="Nealson K.H."/>
            <person name="Hashimoto K."/>
            <person name="Okamoto A."/>
        </authorList>
    </citation>
    <scope>NUCLEOTIDE SEQUENCE [LARGE SCALE GENOMIC DNA]</scope>
    <source>
        <strain evidence="1 2">IS5</strain>
    </source>
</reference>
<name>A0A2Z6AUB3_9BACT</name>
<keyword evidence="2" id="KW-1185">Reference proteome</keyword>
<evidence type="ECO:0000313" key="1">
    <source>
        <dbReference type="EMBL" id="BBD06822.1"/>
    </source>
</evidence>
<proteinExistence type="predicted"/>
<dbReference type="EMBL" id="AP017378">
    <property type="protein sequence ID" value="BBD06822.1"/>
    <property type="molecule type" value="Genomic_DNA"/>
</dbReference>
<dbReference type="Proteomes" id="UP000269883">
    <property type="component" value="Chromosome"/>
</dbReference>
<dbReference type="RefSeq" id="WP_126375627.1">
    <property type="nucleotide sequence ID" value="NZ_AP017378.1"/>
</dbReference>
<dbReference type="AlphaFoldDB" id="A0A2Z6AUB3"/>
<dbReference type="KEGG" id="dfl:DFE_0096"/>
<sequence>MTKKTYEVQADCPHCGTHQMLHIEASEYTALPQGKAPEALSSCPDCGKPYNAPVNPDSCAEWDDFCNEIHPVPQV</sequence>
<organism evidence="1 2">
    <name type="scientific">Desulfovibrio ferrophilus</name>
    <dbReference type="NCBI Taxonomy" id="241368"/>
    <lineage>
        <taxon>Bacteria</taxon>
        <taxon>Pseudomonadati</taxon>
        <taxon>Thermodesulfobacteriota</taxon>
        <taxon>Desulfovibrionia</taxon>
        <taxon>Desulfovibrionales</taxon>
        <taxon>Desulfovibrionaceae</taxon>
        <taxon>Desulfovibrio</taxon>
    </lineage>
</organism>
<protein>
    <submittedName>
        <fullName evidence="1">Primosomal protein N</fullName>
    </submittedName>
</protein>
<dbReference type="OrthoDB" id="5421736at2"/>